<accession>A0ACD1GR65</accession>
<reference evidence="1" key="1">
    <citation type="submission" date="2018-02" db="EMBL/GenBank/DDBJ databases">
        <title>The genomes of Aspergillus section Nigri reveals drivers in fungal speciation.</title>
        <authorList>
            <consortium name="DOE Joint Genome Institute"/>
            <person name="Vesth T.C."/>
            <person name="Nybo J."/>
            <person name="Theobald S."/>
            <person name="Brandl J."/>
            <person name="Frisvad J.C."/>
            <person name="Nielsen K.F."/>
            <person name="Lyhne E.K."/>
            <person name="Kogle M.E."/>
            <person name="Kuo A."/>
            <person name="Riley R."/>
            <person name="Clum A."/>
            <person name="Nolan M."/>
            <person name="Lipzen A."/>
            <person name="Salamov A."/>
            <person name="Henrissat B."/>
            <person name="Wiebenga A."/>
            <person name="De vries R.P."/>
            <person name="Grigoriev I.V."/>
            <person name="Mortensen U.H."/>
            <person name="Andersen M.R."/>
            <person name="Baker S.E."/>
        </authorList>
    </citation>
    <scope>NUCLEOTIDE SEQUENCE</scope>
    <source>
        <strain evidence="1">CBS 621.78</strain>
    </source>
</reference>
<proteinExistence type="predicted"/>
<keyword evidence="2" id="KW-1185">Reference proteome</keyword>
<name>A0ACD1GR65_9EURO</name>
<organism evidence="1 2">
    <name type="scientific">Aspergillus brunneoviolaceus CBS 621.78</name>
    <dbReference type="NCBI Taxonomy" id="1450534"/>
    <lineage>
        <taxon>Eukaryota</taxon>
        <taxon>Fungi</taxon>
        <taxon>Dikarya</taxon>
        <taxon>Ascomycota</taxon>
        <taxon>Pezizomycotina</taxon>
        <taxon>Eurotiomycetes</taxon>
        <taxon>Eurotiomycetidae</taxon>
        <taxon>Eurotiales</taxon>
        <taxon>Aspergillaceae</taxon>
        <taxon>Aspergillus</taxon>
        <taxon>Aspergillus subgen. Circumdati</taxon>
    </lineage>
</organism>
<protein>
    <submittedName>
        <fullName evidence="1">Uncharacterized protein</fullName>
    </submittedName>
</protein>
<sequence>MGRWAARISSSNRRDRMDMPGLAGERTRRQPDGGTSRSSCLNSRVRYSGNEGIENFRSCTMLNRGCKPLCPSCVWLTLWCWLGSLQFLDPTTSKERKRRKREWRSLGER</sequence>
<dbReference type="Proteomes" id="UP000249057">
    <property type="component" value="Unassembled WGS sequence"/>
</dbReference>
<evidence type="ECO:0000313" key="2">
    <source>
        <dbReference type="Proteomes" id="UP000249057"/>
    </source>
</evidence>
<evidence type="ECO:0000313" key="1">
    <source>
        <dbReference type="EMBL" id="RAH51619.1"/>
    </source>
</evidence>
<gene>
    <name evidence="1" type="ORF">BO95DRAFT_10225</name>
</gene>
<dbReference type="EMBL" id="KZ825310">
    <property type="protein sequence ID" value="RAH51619.1"/>
    <property type="molecule type" value="Genomic_DNA"/>
</dbReference>